<sequence length="121" mass="13475">MEPSPLEGIDGGAKGLCPCLRVPKFEIRERGKNNRSVRDDFISGGGRRAHGYLRTPNQEFLSLLSFFSFFRYSTPHPPAPSPNVTYLPTTPPPAEPMISALTLPFKFSALPQHYSSAYIYT</sequence>
<dbReference type="Proteomes" id="UP000807353">
    <property type="component" value="Unassembled WGS sequence"/>
</dbReference>
<evidence type="ECO:0000313" key="1">
    <source>
        <dbReference type="EMBL" id="KAF9458904.1"/>
    </source>
</evidence>
<accession>A0A9P6CFD3</accession>
<dbReference type="EMBL" id="MU150327">
    <property type="protein sequence ID" value="KAF9458904.1"/>
    <property type="molecule type" value="Genomic_DNA"/>
</dbReference>
<comment type="caution">
    <text evidence="1">The sequence shown here is derived from an EMBL/GenBank/DDBJ whole genome shotgun (WGS) entry which is preliminary data.</text>
</comment>
<reference evidence="1" key="1">
    <citation type="submission" date="2020-11" db="EMBL/GenBank/DDBJ databases">
        <authorList>
            <consortium name="DOE Joint Genome Institute"/>
            <person name="Ahrendt S."/>
            <person name="Riley R."/>
            <person name="Andreopoulos W."/>
            <person name="Labutti K."/>
            <person name="Pangilinan J."/>
            <person name="Ruiz-Duenas F.J."/>
            <person name="Barrasa J.M."/>
            <person name="Sanchez-Garcia M."/>
            <person name="Camarero S."/>
            <person name="Miyauchi S."/>
            <person name="Serrano A."/>
            <person name="Linde D."/>
            <person name="Babiker R."/>
            <person name="Drula E."/>
            <person name="Ayuso-Fernandez I."/>
            <person name="Pacheco R."/>
            <person name="Padilla G."/>
            <person name="Ferreira P."/>
            <person name="Barriuso J."/>
            <person name="Kellner H."/>
            <person name="Castanera R."/>
            <person name="Alfaro M."/>
            <person name="Ramirez L."/>
            <person name="Pisabarro A.G."/>
            <person name="Kuo A."/>
            <person name="Tritt A."/>
            <person name="Lipzen A."/>
            <person name="He G."/>
            <person name="Yan M."/>
            <person name="Ng V."/>
            <person name="Cullen D."/>
            <person name="Martin F."/>
            <person name="Rosso M.-N."/>
            <person name="Henrissat B."/>
            <person name="Hibbett D."/>
            <person name="Martinez A.T."/>
            <person name="Grigoriev I.V."/>
        </authorList>
    </citation>
    <scope>NUCLEOTIDE SEQUENCE</scope>
    <source>
        <strain evidence="1">CBS 247.69</strain>
    </source>
</reference>
<proteinExistence type="predicted"/>
<keyword evidence="2" id="KW-1185">Reference proteome</keyword>
<organism evidence="1 2">
    <name type="scientific">Collybia nuda</name>
    <dbReference type="NCBI Taxonomy" id="64659"/>
    <lineage>
        <taxon>Eukaryota</taxon>
        <taxon>Fungi</taxon>
        <taxon>Dikarya</taxon>
        <taxon>Basidiomycota</taxon>
        <taxon>Agaricomycotina</taxon>
        <taxon>Agaricomycetes</taxon>
        <taxon>Agaricomycetidae</taxon>
        <taxon>Agaricales</taxon>
        <taxon>Tricholomatineae</taxon>
        <taxon>Clitocybaceae</taxon>
        <taxon>Collybia</taxon>
    </lineage>
</organism>
<protein>
    <submittedName>
        <fullName evidence="1">Uncharacterized protein</fullName>
    </submittedName>
</protein>
<evidence type="ECO:0000313" key="2">
    <source>
        <dbReference type="Proteomes" id="UP000807353"/>
    </source>
</evidence>
<name>A0A9P6CFD3_9AGAR</name>
<dbReference type="AlphaFoldDB" id="A0A9P6CFD3"/>
<gene>
    <name evidence="1" type="ORF">BDZ94DRAFT_1067725</name>
</gene>